<keyword evidence="5 10" id="KW-0597">Phosphoprotein</keyword>
<dbReference type="SMART" id="SM00448">
    <property type="entry name" value="REC"/>
    <property type="match status" value="2"/>
</dbReference>
<keyword evidence="15" id="KW-1185">Reference proteome</keyword>
<dbReference type="InterPro" id="IPR011006">
    <property type="entry name" value="CheY-like_superfamily"/>
</dbReference>
<comment type="function">
    <text evidence="9">May play the central regulatory role in sporulation. It may be an element of the effector pathway responsible for the activation of sporulation genes in response to nutritional stress. Spo0A may act in concert with spo0H (a sigma factor) to control the expression of some genes that are critical to the sporulation process.</text>
</comment>
<keyword evidence="11" id="KW-0812">Transmembrane</keyword>
<protein>
    <recommendedName>
        <fullName evidence="4">Stage 0 sporulation protein A homolog</fullName>
        <ecNumber evidence="3">2.7.13.3</ecNumber>
    </recommendedName>
</protein>
<evidence type="ECO:0000256" key="2">
    <source>
        <dbReference type="ARBA" id="ARBA00004370"/>
    </source>
</evidence>
<feature type="modified residue" description="4-aspartylphosphate" evidence="10">
    <location>
        <position position="654"/>
    </location>
</feature>
<keyword evidence="8" id="KW-0902">Two-component regulatory system</keyword>
<evidence type="ECO:0000256" key="4">
    <source>
        <dbReference type="ARBA" id="ARBA00018672"/>
    </source>
</evidence>
<dbReference type="Pfam" id="PF00512">
    <property type="entry name" value="HisKA"/>
    <property type="match status" value="1"/>
</dbReference>
<feature type="domain" description="Histidine kinase" evidence="12">
    <location>
        <begin position="361"/>
        <end position="586"/>
    </location>
</feature>
<dbReference type="SUPFAM" id="SSF47384">
    <property type="entry name" value="Homodimeric domain of signal transducing histidine kinase"/>
    <property type="match status" value="1"/>
</dbReference>
<evidence type="ECO:0000256" key="6">
    <source>
        <dbReference type="ARBA" id="ARBA00022679"/>
    </source>
</evidence>
<dbReference type="InterPro" id="IPR004358">
    <property type="entry name" value="Sig_transdc_His_kin-like_C"/>
</dbReference>
<dbReference type="Gene3D" id="3.30.565.10">
    <property type="entry name" value="Histidine kinase-like ATPase, C-terminal domain"/>
    <property type="match status" value="1"/>
</dbReference>
<dbReference type="Pfam" id="PF00072">
    <property type="entry name" value="Response_reg"/>
    <property type="match status" value="2"/>
</dbReference>
<dbReference type="InterPro" id="IPR036890">
    <property type="entry name" value="HATPase_C_sf"/>
</dbReference>
<evidence type="ECO:0000313" key="14">
    <source>
        <dbReference type="EMBL" id="RHJ88543.1"/>
    </source>
</evidence>
<comment type="catalytic activity">
    <reaction evidence="1">
        <text>ATP + protein L-histidine = ADP + protein N-phospho-L-histidine.</text>
        <dbReference type="EC" id="2.7.13.3"/>
    </reaction>
</comment>
<feature type="domain" description="Response regulatory" evidence="13">
    <location>
        <begin position="740"/>
        <end position="861"/>
    </location>
</feature>
<dbReference type="Proteomes" id="UP000284841">
    <property type="component" value="Unassembled WGS sequence"/>
</dbReference>
<organism evidence="14 15">
    <name type="scientific">Emergencia timonensis</name>
    <dbReference type="NCBI Taxonomy" id="1776384"/>
    <lineage>
        <taxon>Bacteria</taxon>
        <taxon>Bacillati</taxon>
        <taxon>Bacillota</taxon>
        <taxon>Clostridia</taxon>
        <taxon>Peptostreptococcales</taxon>
        <taxon>Anaerovoracaceae</taxon>
        <taxon>Emergencia</taxon>
    </lineage>
</organism>
<dbReference type="FunFam" id="3.30.565.10:FF:000006">
    <property type="entry name" value="Sensor histidine kinase WalK"/>
    <property type="match status" value="1"/>
</dbReference>
<evidence type="ECO:0000256" key="3">
    <source>
        <dbReference type="ARBA" id="ARBA00012438"/>
    </source>
</evidence>
<evidence type="ECO:0000256" key="1">
    <source>
        <dbReference type="ARBA" id="ARBA00000085"/>
    </source>
</evidence>
<gene>
    <name evidence="14" type="ORF">DW099_09190</name>
</gene>
<evidence type="ECO:0000256" key="7">
    <source>
        <dbReference type="ARBA" id="ARBA00022777"/>
    </source>
</evidence>
<dbReference type="Pfam" id="PF02518">
    <property type="entry name" value="HATPase_c"/>
    <property type="match status" value="1"/>
</dbReference>
<dbReference type="InterPro" id="IPR003594">
    <property type="entry name" value="HATPase_dom"/>
</dbReference>
<feature type="modified residue" description="4-aspartylphosphate" evidence="10">
    <location>
        <position position="792"/>
    </location>
</feature>
<dbReference type="CDD" id="cd17546">
    <property type="entry name" value="REC_hyHK_CKI1_RcsC-like"/>
    <property type="match status" value="2"/>
</dbReference>
<dbReference type="PROSITE" id="PS50109">
    <property type="entry name" value="HIS_KIN"/>
    <property type="match status" value="1"/>
</dbReference>
<evidence type="ECO:0000256" key="10">
    <source>
        <dbReference type="PROSITE-ProRule" id="PRU00169"/>
    </source>
</evidence>
<dbReference type="PRINTS" id="PR00344">
    <property type="entry name" value="BCTRLSENSOR"/>
</dbReference>
<evidence type="ECO:0000256" key="9">
    <source>
        <dbReference type="ARBA" id="ARBA00024867"/>
    </source>
</evidence>
<dbReference type="PANTHER" id="PTHR43719">
    <property type="entry name" value="TWO-COMPONENT HISTIDINE KINASE"/>
    <property type="match status" value="1"/>
</dbReference>
<dbReference type="InterPro" id="IPR001789">
    <property type="entry name" value="Sig_transdc_resp-reg_receiver"/>
</dbReference>
<accession>A0A415E4H1</accession>
<keyword evidence="11" id="KW-0472">Membrane</keyword>
<dbReference type="EC" id="2.7.13.3" evidence="3"/>
<dbReference type="EMBL" id="QRMS01000002">
    <property type="protein sequence ID" value="RHJ88543.1"/>
    <property type="molecule type" value="Genomic_DNA"/>
</dbReference>
<sequence>MNLKDCYIKFAENSKKKNSTTRFLICSFIGLLIFSTIIFSLLGVYMSRKSKNTVYEIGNIYMSGMNEQMSRHFETVIKLRFDQVSGVVSVVSVENKDRANLYEELVYRAQVRGFDYLALCSAEGDFQTLYGQSIQPLNPEPFVEALLQGEQRVAVGIDADGNEVVLFGVGAAYPMHNGDRSTGLIAAVPLEYITDFLSLENEEQLMYYHIIRPDGSFVIQNSNTELQYFFEQLQKQLDSTANELSVENSIKEFGVALKSHQEFATTFEVKGEERQIYGISLPYSEWYLVSVMPYSILDDAINNLSSQRMFMTLLSCASILVILTLIFLRYFSITRSQVHELEMARQAALEANKAKSEFLANMSHDIRTPMNAIVGMTAIATAHIDDRKQVQNCLRKITLSSKHLLGLINDVLDMSKIESGKLTLTTEQISLKEVVEGIVNIMQPQVKTKKQTFDIHVENILTENVWCDGVRLNQVLLNLLSNATKYTPESGSIQLSLSEEKSPKGDNYVRIHIKVKDNGIGMSPDFLKKIYESYSRADGARIHKTEGAGLGMAITKYIVDAMEGTIDIKSELDKGTEFLLTFDFRKAVAEEMDMVLPSWKMLVVDDDKLLCETATDALKSIGIKAEWTLSGEKAIELVIQHHRKRDDYQIILLDWKLPGMNGIQVAKEIRRKLGDDVPILLISAYDWSEFEAEAREAGISGFISKPLFKSTLYHALRQYMDIETEHDQTLNQNMNLSGRRILLAEDNELNWEVARELLSDLGVELDWAEDGQICLDKFQKSSAGYYDAILMDIRMPHITGYEATKTIRGINHPDALSIPIIAMSADAFSDDIQHCLACGMNAHIAKPIDVIELTRLLKRYLV</sequence>
<dbReference type="SUPFAM" id="SSF52172">
    <property type="entry name" value="CheY-like"/>
    <property type="match status" value="2"/>
</dbReference>
<evidence type="ECO:0000313" key="15">
    <source>
        <dbReference type="Proteomes" id="UP000284841"/>
    </source>
</evidence>
<dbReference type="InterPro" id="IPR050956">
    <property type="entry name" value="2C_system_His_kinase"/>
</dbReference>
<keyword evidence="11" id="KW-1133">Transmembrane helix</keyword>
<dbReference type="InterPro" id="IPR005467">
    <property type="entry name" value="His_kinase_dom"/>
</dbReference>
<dbReference type="PROSITE" id="PS50110">
    <property type="entry name" value="RESPONSE_REGULATORY"/>
    <property type="match status" value="2"/>
</dbReference>
<dbReference type="Gene3D" id="1.10.287.130">
    <property type="match status" value="1"/>
</dbReference>
<name>A0A415E4H1_9FIRM</name>
<dbReference type="RefSeq" id="WP_118335220.1">
    <property type="nucleotide sequence ID" value="NZ_AP025567.1"/>
</dbReference>
<dbReference type="Gene3D" id="3.40.50.2300">
    <property type="match status" value="2"/>
</dbReference>
<evidence type="ECO:0000259" key="13">
    <source>
        <dbReference type="PROSITE" id="PS50110"/>
    </source>
</evidence>
<evidence type="ECO:0000256" key="8">
    <source>
        <dbReference type="ARBA" id="ARBA00023012"/>
    </source>
</evidence>
<dbReference type="OrthoDB" id="9811620at2"/>
<evidence type="ECO:0000259" key="12">
    <source>
        <dbReference type="PROSITE" id="PS50109"/>
    </source>
</evidence>
<dbReference type="InterPro" id="IPR003661">
    <property type="entry name" value="HisK_dim/P_dom"/>
</dbReference>
<keyword evidence="6" id="KW-0808">Transferase</keyword>
<evidence type="ECO:0000256" key="11">
    <source>
        <dbReference type="SAM" id="Phobius"/>
    </source>
</evidence>
<keyword evidence="7" id="KW-0418">Kinase</keyword>
<feature type="domain" description="Response regulatory" evidence="13">
    <location>
        <begin position="600"/>
        <end position="720"/>
    </location>
</feature>
<dbReference type="GO" id="GO:0000155">
    <property type="term" value="F:phosphorelay sensor kinase activity"/>
    <property type="evidence" value="ECO:0007669"/>
    <property type="project" value="InterPro"/>
</dbReference>
<dbReference type="SMART" id="SM00387">
    <property type="entry name" value="HATPase_c"/>
    <property type="match status" value="1"/>
</dbReference>
<dbReference type="PANTHER" id="PTHR43719:SF28">
    <property type="entry name" value="PEROXIDE STRESS-ACTIVATED HISTIDINE KINASE MAK1-RELATED"/>
    <property type="match status" value="1"/>
</dbReference>
<dbReference type="CDD" id="cd00082">
    <property type="entry name" value="HisKA"/>
    <property type="match status" value="1"/>
</dbReference>
<dbReference type="AlphaFoldDB" id="A0A415E4H1"/>
<dbReference type="GO" id="GO:0016020">
    <property type="term" value="C:membrane"/>
    <property type="evidence" value="ECO:0007669"/>
    <property type="project" value="UniProtKB-SubCell"/>
</dbReference>
<dbReference type="STRING" id="1776384.GCA_900086585_04192"/>
<evidence type="ECO:0000256" key="5">
    <source>
        <dbReference type="ARBA" id="ARBA00022553"/>
    </source>
</evidence>
<dbReference type="InterPro" id="IPR036097">
    <property type="entry name" value="HisK_dim/P_sf"/>
</dbReference>
<proteinExistence type="predicted"/>
<dbReference type="SMART" id="SM00388">
    <property type="entry name" value="HisKA"/>
    <property type="match status" value="1"/>
</dbReference>
<comment type="caution">
    <text evidence="14">The sequence shown here is derived from an EMBL/GenBank/DDBJ whole genome shotgun (WGS) entry which is preliminary data.</text>
</comment>
<feature type="transmembrane region" description="Helical" evidence="11">
    <location>
        <begin position="310"/>
        <end position="331"/>
    </location>
</feature>
<reference evidence="14 15" key="1">
    <citation type="submission" date="2018-08" db="EMBL/GenBank/DDBJ databases">
        <title>A genome reference for cultivated species of the human gut microbiota.</title>
        <authorList>
            <person name="Zou Y."/>
            <person name="Xue W."/>
            <person name="Luo G."/>
        </authorList>
    </citation>
    <scope>NUCLEOTIDE SEQUENCE [LARGE SCALE GENOMIC DNA]</scope>
    <source>
        <strain evidence="14 15">AM07-24</strain>
    </source>
</reference>
<comment type="subcellular location">
    <subcellularLocation>
        <location evidence="2">Membrane</location>
    </subcellularLocation>
</comment>
<dbReference type="SUPFAM" id="SSF55874">
    <property type="entry name" value="ATPase domain of HSP90 chaperone/DNA topoisomerase II/histidine kinase"/>
    <property type="match status" value="1"/>
</dbReference>
<feature type="transmembrane region" description="Helical" evidence="11">
    <location>
        <begin position="22"/>
        <end position="45"/>
    </location>
</feature>